<dbReference type="SUPFAM" id="SSF51182">
    <property type="entry name" value="RmlC-like cupins"/>
    <property type="match status" value="1"/>
</dbReference>
<dbReference type="InterPro" id="IPR014710">
    <property type="entry name" value="RmlC-like_jellyroll"/>
</dbReference>
<evidence type="ECO:0000313" key="2">
    <source>
        <dbReference type="EMBL" id="RNF58103.1"/>
    </source>
</evidence>
<dbReference type="InterPro" id="IPR025979">
    <property type="entry name" value="ChrR-like_cupin_dom"/>
</dbReference>
<sequence length="129" mass="14007">MGGAARLLYYPDHVASCRRRAPVINLEGVVSANWRDLPGKEIFPGIRQRILWQGTNGAKAQILEIDAGAKFTALDTHSPGPEEVFVVSGVFNDGVHDYPAGTFIHHPVGSAHVPQSRQGCVIFVFFPEG</sequence>
<evidence type="ECO:0000259" key="1">
    <source>
        <dbReference type="Pfam" id="PF12973"/>
    </source>
</evidence>
<dbReference type="Gene3D" id="2.60.120.10">
    <property type="entry name" value="Jelly Rolls"/>
    <property type="match status" value="1"/>
</dbReference>
<protein>
    <submittedName>
        <fullName evidence="2">Anti-sigma factor</fullName>
    </submittedName>
</protein>
<gene>
    <name evidence="2" type="ORF">EC580_13165</name>
</gene>
<comment type="caution">
    <text evidence="2">The sequence shown here is derived from an EMBL/GenBank/DDBJ whole genome shotgun (WGS) entry which is preliminary data.</text>
</comment>
<dbReference type="AlphaFoldDB" id="A0A3M8QP97"/>
<name>A0A3M8QP97_9PROT</name>
<accession>A0A3M8QP97</accession>
<dbReference type="Pfam" id="PF12973">
    <property type="entry name" value="Cupin_7"/>
    <property type="match status" value="1"/>
</dbReference>
<reference evidence="2" key="1">
    <citation type="submission" date="2018-10" db="EMBL/GenBank/DDBJ databases">
        <title>Acidithiobacillus sulfuriphilus sp. nov.: an extremely acidophilic sulfur-oxidizing chemolithotroph isolated from a neutral pH environment.</title>
        <authorList>
            <person name="Falagan C."/>
            <person name="Moya-Beltran A."/>
            <person name="Quatrini R."/>
            <person name="Johnson D.B."/>
        </authorList>
    </citation>
    <scope>NUCLEOTIDE SEQUENCE [LARGE SCALE GENOMIC DNA]</scope>
    <source>
        <strain evidence="2">CJ-2</strain>
    </source>
</reference>
<feature type="domain" description="ChrR-like cupin" evidence="1">
    <location>
        <begin position="33"/>
        <end position="125"/>
    </location>
</feature>
<organism evidence="2">
    <name type="scientific">Acidithiobacillus sulfuriphilus</name>
    <dbReference type="NCBI Taxonomy" id="1867749"/>
    <lineage>
        <taxon>Bacteria</taxon>
        <taxon>Pseudomonadati</taxon>
        <taxon>Pseudomonadota</taxon>
        <taxon>Acidithiobacillia</taxon>
        <taxon>Acidithiobacillales</taxon>
        <taxon>Acidithiobacillaceae</taxon>
        <taxon>Acidithiobacillus</taxon>
    </lineage>
</organism>
<proteinExistence type="predicted"/>
<dbReference type="EMBL" id="RIZI01000192">
    <property type="protein sequence ID" value="RNF58103.1"/>
    <property type="molecule type" value="Genomic_DNA"/>
</dbReference>
<dbReference type="InterPro" id="IPR011051">
    <property type="entry name" value="RmlC_Cupin_sf"/>
</dbReference>
<dbReference type="OrthoDB" id="9801227at2"/>